<evidence type="ECO:0000259" key="3">
    <source>
        <dbReference type="PROSITE" id="PS50009"/>
    </source>
</evidence>
<protein>
    <recommendedName>
        <fullName evidence="3">Ras-GEF domain-containing protein</fullName>
    </recommendedName>
</protein>
<dbReference type="Pfam" id="PF00617">
    <property type="entry name" value="RasGEF"/>
    <property type="match status" value="1"/>
</dbReference>
<dbReference type="Proteomes" id="UP000005408">
    <property type="component" value="Unassembled WGS sequence"/>
</dbReference>
<keyword evidence="5" id="KW-1185">Reference proteome</keyword>
<dbReference type="PANTHER" id="PTHR23113">
    <property type="entry name" value="GUANINE NUCLEOTIDE EXCHANGE FACTOR"/>
    <property type="match status" value="1"/>
</dbReference>
<dbReference type="GO" id="GO:0005085">
    <property type="term" value="F:guanyl-nucleotide exchange factor activity"/>
    <property type="evidence" value="ECO:0007669"/>
    <property type="project" value="UniProtKB-KW"/>
</dbReference>
<reference evidence="4" key="1">
    <citation type="submission" date="2022-08" db="UniProtKB">
        <authorList>
            <consortium name="EnsemblMetazoa"/>
        </authorList>
    </citation>
    <scope>IDENTIFICATION</scope>
    <source>
        <strain evidence="4">05x7-T-G4-1.051#20</strain>
    </source>
</reference>
<dbReference type="InterPro" id="IPR001895">
    <property type="entry name" value="RASGEF_cat_dom"/>
</dbReference>
<dbReference type="InterPro" id="IPR019804">
    <property type="entry name" value="Ras_G-nucl-exch_fac_CS"/>
</dbReference>
<evidence type="ECO:0000256" key="1">
    <source>
        <dbReference type="ARBA" id="ARBA00022658"/>
    </source>
</evidence>
<evidence type="ECO:0000313" key="5">
    <source>
        <dbReference type="Proteomes" id="UP000005408"/>
    </source>
</evidence>
<dbReference type="AlphaFoldDB" id="A0A8W8HS37"/>
<dbReference type="SUPFAM" id="SSF48366">
    <property type="entry name" value="Ras GEF"/>
    <property type="match status" value="1"/>
</dbReference>
<dbReference type="InterPro" id="IPR008937">
    <property type="entry name" value="Ras-like_GEF"/>
</dbReference>
<name>A0A8W8HS37_MAGGI</name>
<evidence type="ECO:0000313" key="4">
    <source>
        <dbReference type="EnsemblMetazoa" id="G10736.1:cds"/>
    </source>
</evidence>
<organism evidence="4 5">
    <name type="scientific">Magallana gigas</name>
    <name type="common">Pacific oyster</name>
    <name type="synonym">Crassostrea gigas</name>
    <dbReference type="NCBI Taxonomy" id="29159"/>
    <lineage>
        <taxon>Eukaryota</taxon>
        <taxon>Metazoa</taxon>
        <taxon>Spiralia</taxon>
        <taxon>Lophotrochozoa</taxon>
        <taxon>Mollusca</taxon>
        <taxon>Bivalvia</taxon>
        <taxon>Autobranchia</taxon>
        <taxon>Pteriomorphia</taxon>
        <taxon>Ostreida</taxon>
        <taxon>Ostreoidea</taxon>
        <taxon>Ostreidae</taxon>
        <taxon>Magallana</taxon>
    </lineage>
</organism>
<dbReference type="PROSITE" id="PS50009">
    <property type="entry name" value="RASGEF_CAT"/>
    <property type="match status" value="1"/>
</dbReference>
<accession>A0A8W8HS37</accession>
<dbReference type="PANTHER" id="PTHR23113:SF99">
    <property type="entry name" value="RASGEF DOMAIN-CONTAINING PROTEIN"/>
    <property type="match status" value="1"/>
</dbReference>
<dbReference type="PROSITE" id="PS00720">
    <property type="entry name" value="RASGEF"/>
    <property type="match status" value="1"/>
</dbReference>
<dbReference type="EnsemblMetazoa" id="G10736.1">
    <property type="protein sequence ID" value="G10736.1:cds"/>
    <property type="gene ID" value="G10736"/>
</dbReference>
<dbReference type="InterPro" id="IPR023578">
    <property type="entry name" value="Ras_GEF_dom_sf"/>
</dbReference>
<dbReference type="InterPro" id="IPR036964">
    <property type="entry name" value="RASGEF_cat_dom_sf"/>
</dbReference>
<proteinExistence type="predicted"/>
<evidence type="ECO:0000256" key="2">
    <source>
        <dbReference type="PROSITE-ProRule" id="PRU00168"/>
    </source>
</evidence>
<dbReference type="Gene3D" id="1.10.840.10">
    <property type="entry name" value="Ras guanine-nucleotide exchange factors catalytic domain"/>
    <property type="match status" value="1"/>
</dbReference>
<sequence length="70" mass="7893">MFQNQCDPSCIPYLGMYLTDLSIIEEGTPGNTEGGLVNFSKMRTVTNYLLDANRLLDDDQTYRASLEIEP</sequence>
<dbReference type="GO" id="GO:0005886">
    <property type="term" value="C:plasma membrane"/>
    <property type="evidence" value="ECO:0007669"/>
    <property type="project" value="TreeGrafter"/>
</dbReference>
<keyword evidence="1 2" id="KW-0344">Guanine-nucleotide releasing factor</keyword>
<feature type="domain" description="Ras-GEF" evidence="3">
    <location>
        <begin position="1"/>
        <end position="70"/>
    </location>
</feature>
<dbReference type="GO" id="GO:0007265">
    <property type="term" value="P:Ras protein signal transduction"/>
    <property type="evidence" value="ECO:0007669"/>
    <property type="project" value="TreeGrafter"/>
</dbReference>